<keyword evidence="7" id="KW-0106">Calcium</keyword>
<keyword evidence="17" id="KW-1185">Reference proteome</keyword>
<keyword evidence="14" id="KW-0732">Signal</keyword>
<dbReference type="InterPro" id="IPR006047">
    <property type="entry name" value="GH13_cat_dom"/>
</dbReference>
<dbReference type="GO" id="GO:0046872">
    <property type="term" value="F:metal ion binding"/>
    <property type="evidence" value="ECO:0007669"/>
    <property type="project" value="UniProtKB-KW"/>
</dbReference>
<dbReference type="PROSITE" id="PS51166">
    <property type="entry name" value="CBM20"/>
    <property type="match status" value="2"/>
</dbReference>
<dbReference type="SMART" id="SM00642">
    <property type="entry name" value="Aamy"/>
    <property type="match status" value="1"/>
</dbReference>
<sequence length="809" mass="83240">MFSIRLTAVALLPVLSLHSASAANLLRRSPSKGQNAIVQLFEWPWDSVASECTTFLGPAGFGYVQVSPANEHITGGQWWTDYQPVSYNLTSKRGSRAQFASMVSKCNAAGVGVIVDVVLNHMTAGSGVGIGGSTYTKYNYPAVPYTPSNFHYCNGNSAAQISNYGDAYNVRFCELVGLSDLAQEQEAVRKIMAAFLNDLLSLGVAGFRIDAAKHMDPTQINNILGLLTAPFYNTKEVIYGANEAVQPSQYVGSPGDIMEFRATSSLQTYFSSGIAALLIPSPMGAAWGFVDSGIANFIMANQDTERGGTSLTSKAANNAYQLSGIFILGFNYGTPTVFSGYDYSSSDQGAPQDARGLTNAVTCNSNGWRCEHRWNGIANMVAFHNAVGGAALTNIVAGTSQQVAFGRGAAGFLIINNAASAWTKIWTTSLPAGTYCDIIHSNNTYPTTCNGPLYVVSATGMLTASVARYDALAIFTGAASPGTAPNTSASANSTSLLSSNLLASSSQTSSGLPSSSSASSSLPSVTIATAVTSTTSSPTPVSTAVTITFMQTASTASGEVLKVVGSISQLGSWAPAAALPLAPPSTGNAPWTLTVTLPPGTSFAYKFIKVASSGSVTWESGNDRVYMTPGAGTSVTLYGTFGLTGSSTSAVTGAGPATTAASSSSSSAASSPAASSSPVSPPASSSRAYTSPLASSPASTQAASSSLASSPASTQATVTFKESASTTSGEAIKLVGSISQLGNWAPASAVTLTNANSVWSVTLALPPNTAFQYKFTRVKSGTVSWESDPNRLYTTLGQGSSVTLTSTFR</sequence>
<dbReference type="SUPFAM" id="SSF51445">
    <property type="entry name" value="(Trans)glycosidases"/>
    <property type="match status" value="1"/>
</dbReference>
<comment type="catalytic activity">
    <reaction evidence="1 12">
        <text>Endohydrolysis of (1-&gt;4)-alpha-D-glucosidic linkages in polysaccharides containing three or more (1-&gt;4)-alpha-linked D-glucose units.</text>
        <dbReference type="EC" id="3.2.1.1"/>
    </reaction>
</comment>
<dbReference type="Proteomes" id="UP001218218">
    <property type="component" value="Unassembled WGS sequence"/>
</dbReference>
<dbReference type="FunFam" id="2.60.40.10:FF:000552">
    <property type="entry name" value="Related to glucoamylase"/>
    <property type="match status" value="1"/>
</dbReference>
<evidence type="ECO:0000256" key="14">
    <source>
        <dbReference type="SAM" id="SignalP"/>
    </source>
</evidence>
<dbReference type="Pfam" id="PF02806">
    <property type="entry name" value="Alpha-amylase_C"/>
    <property type="match status" value="1"/>
</dbReference>
<evidence type="ECO:0000256" key="11">
    <source>
        <dbReference type="RuleBase" id="RU003615"/>
    </source>
</evidence>
<evidence type="ECO:0000256" key="3">
    <source>
        <dbReference type="ARBA" id="ARBA00008061"/>
    </source>
</evidence>
<reference evidence="16" key="1">
    <citation type="submission" date="2023-03" db="EMBL/GenBank/DDBJ databases">
        <title>Massive genome expansion in bonnet fungi (Mycena s.s.) driven by repeated elements and novel gene families across ecological guilds.</title>
        <authorList>
            <consortium name="Lawrence Berkeley National Laboratory"/>
            <person name="Harder C.B."/>
            <person name="Miyauchi S."/>
            <person name="Viragh M."/>
            <person name="Kuo A."/>
            <person name="Thoen E."/>
            <person name="Andreopoulos B."/>
            <person name="Lu D."/>
            <person name="Skrede I."/>
            <person name="Drula E."/>
            <person name="Henrissat B."/>
            <person name="Morin E."/>
            <person name="Kohler A."/>
            <person name="Barry K."/>
            <person name="LaButti K."/>
            <person name="Morin E."/>
            <person name="Salamov A."/>
            <person name="Lipzen A."/>
            <person name="Mereny Z."/>
            <person name="Hegedus B."/>
            <person name="Baldrian P."/>
            <person name="Stursova M."/>
            <person name="Weitz H."/>
            <person name="Taylor A."/>
            <person name="Grigoriev I.V."/>
            <person name="Nagy L.G."/>
            <person name="Martin F."/>
            <person name="Kauserud H."/>
        </authorList>
    </citation>
    <scope>NUCLEOTIDE SEQUENCE</scope>
    <source>
        <strain evidence="16">CBHHK002</strain>
    </source>
</reference>
<dbReference type="Pfam" id="PF00128">
    <property type="entry name" value="Alpha-amylase"/>
    <property type="match status" value="1"/>
</dbReference>
<dbReference type="PRINTS" id="PR00110">
    <property type="entry name" value="ALPHAAMYLASE"/>
</dbReference>
<evidence type="ECO:0000256" key="1">
    <source>
        <dbReference type="ARBA" id="ARBA00000548"/>
    </source>
</evidence>
<feature type="signal peptide" evidence="14">
    <location>
        <begin position="1"/>
        <end position="22"/>
    </location>
</feature>
<evidence type="ECO:0000256" key="4">
    <source>
        <dbReference type="ARBA" id="ARBA00012595"/>
    </source>
</evidence>
<keyword evidence="6 12" id="KW-0378">Hydrolase</keyword>
<dbReference type="GO" id="GO:2001070">
    <property type="term" value="F:starch binding"/>
    <property type="evidence" value="ECO:0007669"/>
    <property type="project" value="InterPro"/>
</dbReference>
<dbReference type="InterPro" id="IPR013783">
    <property type="entry name" value="Ig-like_fold"/>
</dbReference>
<organism evidence="16 17">
    <name type="scientific">Mycena albidolilacea</name>
    <dbReference type="NCBI Taxonomy" id="1033008"/>
    <lineage>
        <taxon>Eukaryota</taxon>
        <taxon>Fungi</taxon>
        <taxon>Dikarya</taxon>
        <taxon>Basidiomycota</taxon>
        <taxon>Agaricomycotina</taxon>
        <taxon>Agaricomycetes</taxon>
        <taxon>Agaricomycetidae</taxon>
        <taxon>Agaricales</taxon>
        <taxon>Marasmiineae</taxon>
        <taxon>Mycenaceae</taxon>
        <taxon>Mycena</taxon>
    </lineage>
</organism>
<feature type="region of interest" description="Disordered" evidence="13">
    <location>
        <begin position="652"/>
        <end position="697"/>
    </location>
</feature>
<comment type="similarity">
    <text evidence="3 11">Belongs to the glycosyl hydrolase 13 family.</text>
</comment>
<dbReference type="SUPFAM" id="SSF51011">
    <property type="entry name" value="Glycosyl hydrolase domain"/>
    <property type="match status" value="1"/>
</dbReference>
<feature type="domain" description="CBM20" evidence="15">
    <location>
        <begin position="710"/>
        <end position="809"/>
    </location>
</feature>
<dbReference type="InterPro" id="IPR031319">
    <property type="entry name" value="A-amylase_C"/>
</dbReference>
<dbReference type="SUPFAM" id="SSF49452">
    <property type="entry name" value="Starch-binding domain-like"/>
    <property type="match status" value="2"/>
</dbReference>
<proteinExistence type="inferred from homology"/>
<keyword evidence="8 12" id="KW-0119">Carbohydrate metabolism</keyword>
<evidence type="ECO:0000256" key="6">
    <source>
        <dbReference type="ARBA" id="ARBA00022801"/>
    </source>
</evidence>
<dbReference type="Gene3D" id="2.60.40.1180">
    <property type="entry name" value="Golgi alpha-mannosidase II"/>
    <property type="match status" value="1"/>
</dbReference>
<evidence type="ECO:0000256" key="2">
    <source>
        <dbReference type="ARBA" id="ARBA00001913"/>
    </source>
</evidence>
<evidence type="ECO:0000256" key="8">
    <source>
        <dbReference type="ARBA" id="ARBA00023277"/>
    </source>
</evidence>
<dbReference type="InterPro" id="IPR017853">
    <property type="entry name" value="GH"/>
</dbReference>
<dbReference type="InterPro" id="IPR006046">
    <property type="entry name" value="Alpha_amylase"/>
</dbReference>
<comment type="caution">
    <text evidence="16">The sequence shown here is derived from an EMBL/GenBank/DDBJ whole genome shotgun (WGS) entry which is preliminary data.</text>
</comment>
<dbReference type="InterPro" id="IPR002044">
    <property type="entry name" value="CBM20"/>
</dbReference>
<keyword evidence="10" id="KW-0624">Polysaccharide degradation</keyword>
<evidence type="ECO:0000259" key="15">
    <source>
        <dbReference type="PROSITE" id="PS51166"/>
    </source>
</evidence>
<evidence type="ECO:0000256" key="12">
    <source>
        <dbReference type="RuleBase" id="RU361134"/>
    </source>
</evidence>
<evidence type="ECO:0000313" key="17">
    <source>
        <dbReference type="Proteomes" id="UP001218218"/>
    </source>
</evidence>
<dbReference type="InterPro" id="IPR013780">
    <property type="entry name" value="Glyco_hydro_b"/>
</dbReference>
<protein>
    <recommendedName>
        <fullName evidence="4 12">Alpha-amylase</fullName>
        <ecNumber evidence="4 12">3.2.1.1</ecNumber>
    </recommendedName>
</protein>
<dbReference type="Gene3D" id="3.20.20.80">
    <property type="entry name" value="Glycosidases"/>
    <property type="match status" value="1"/>
</dbReference>
<feature type="chain" id="PRO_5042215893" description="Alpha-amylase" evidence="14">
    <location>
        <begin position="23"/>
        <end position="809"/>
    </location>
</feature>
<evidence type="ECO:0000256" key="5">
    <source>
        <dbReference type="ARBA" id="ARBA00022723"/>
    </source>
</evidence>
<comment type="cofactor">
    <cofactor evidence="2">
        <name>Ca(2+)</name>
        <dbReference type="ChEBI" id="CHEBI:29108"/>
    </cofactor>
</comment>
<dbReference type="GO" id="GO:0000272">
    <property type="term" value="P:polysaccharide catabolic process"/>
    <property type="evidence" value="ECO:0007669"/>
    <property type="project" value="UniProtKB-KW"/>
</dbReference>
<dbReference type="InterPro" id="IPR006048">
    <property type="entry name" value="A-amylase/branching_C"/>
</dbReference>
<dbReference type="PANTHER" id="PTHR43447">
    <property type="entry name" value="ALPHA-AMYLASE"/>
    <property type="match status" value="1"/>
</dbReference>
<dbReference type="CDD" id="cd11317">
    <property type="entry name" value="AmyAc_bac_euk_AmyA"/>
    <property type="match status" value="1"/>
</dbReference>
<dbReference type="EC" id="3.2.1.1" evidence="4 12"/>
<dbReference type="EMBL" id="JARIHO010000016">
    <property type="protein sequence ID" value="KAJ7348969.1"/>
    <property type="molecule type" value="Genomic_DNA"/>
</dbReference>
<dbReference type="Pfam" id="PF00686">
    <property type="entry name" value="CBM_20"/>
    <property type="match status" value="2"/>
</dbReference>
<name>A0AAD7EST1_9AGAR</name>
<evidence type="ECO:0000313" key="16">
    <source>
        <dbReference type="EMBL" id="KAJ7348969.1"/>
    </source>
</evidence>
<dbReference type="SMART" id="SM00632">
    <property type="entry name" value="Aamy_C"/>
    <property type="match status" value="1"/>
</dbReference>
<feature type="domain" description="CBM20" evidence="15">
    <location>
        <begin position="533"/>
        <end position="643"/>
    </location>
</feature>
<evidence type="ECO:0000256" key="9">
    <source>
        <dbReference type="ARBA" id="ARBA00023295"/>
    </source>
</evidence>
<dbReference type="AlphaFoldDB" id="A0AAD7EST1"/>
<evidence type="ECO:0000256" key="7">
    <source>
        <dbReference type="ARBA" id="ARBA00022837"/>
    </source>
</evidence>
<dbReference type="Gene3D" id="2.60.40.10">
    <property type="entry name" value="Immunoglobulins"/>
    <property type="match status" value="2"/>
</dbReference>
<dbReference type="SMART" id="SM01065">
    <property type="entry name" value="CBM_2"/>
    <property type="match status" value="2"/>
</dbReference>
<evidence type="ECO:0000256" key="10">
    <source>
        <dbReference type="ARBA" id="ARBA00023326"/>
    </source>
</evidence>
<gene>
    <name evidence="16" type="ORF">DFH08DRAFT_863963</name>
</gene>
<dbReference type="InterPro" id="IPR013784">
    <property type="entry name" value="Carb-bd-like_fold"/>
</dbReference>
<accession>A0AAD7EST1</accession>
<evidence type="ECO:0000256" key="13">
    <source>
        <dbReference type="SAM" id="MobiDB-lite"/>
    </source>
</evidence>
<keyword evidence="9 12" id="KW-0326">Glycosidase</keyword>
<keyword evidence="5" id="KW-0479">Metal-binding</keyword>
<dbReference type="GO" id="GO:0004556">
    <property type="term" value="F:alpha-amylase activity"/>
    <property type="evidence" value="ECO:0007669"/>
    <property type="project" value="UniProtKB-UniRule"/>
</dbReference>